<dbReference type="InterPro" id="IPR046118">
    <property type="entry name" value="DUF6115"/>
</dbReference>
<evidence type="ECO:0000313" key="3">
    <source>
        <dbReference type="EMBL" id="ESL01937.1"/>
    </source>
</evidence>
<dbReference type="Pfam" id="PF19610">
    <property type="entry name" value="DUF6115"/>
    <property type="match status" value="2"/>
</dbReference>
<organism evidence="3 4">
    <name type="scientific">Catonella morbi ATCC 51271</name>
    <dbReference type="NCBI Taxonomy" id="592026"/>
    <lineage>
        <taxon>Bacteria</taxon>
        <taxon>Bacillati</taxon>
        <taxon>Bacillota</taxon>
        <taxon>Clostridia</taxon>
        <taxon>Lachnospirales</taxon>
        <taxon>Lachnospiraceae</taxon>
        <taxon>Catonella</taxon>
    </lineage>
</organism>
<dbReference type="HOGENOM" id="CLU_060718_0_0_9"/>
<protein>
    <submittedName>
        <fullName evidence="3">Uncharacterized protein</fullName>
    </submittedName>
</protein>
<name>V2Y1I9_9FIRM</name>
<evidence type="ECO:0000256" key="2">
    <source>
        <dbReference type="SAM" id="MobiDB-lite"/>
    </source>
</evidence>
<gene>
    <name evidence="3" type="ORF">GCWU0000282_002755</name>
</gene>
<keyword evidence="1" id="KW-0175">Coiled coil</keyword>
<dbReference type="EMBL" id="ACIL03000017">
    <property type="protein sequence ID" value="ESL01937.1"/>
    <property type="molecule type" value="Genomic_DNA"/>
</dbReference>
<sequence>MIAGAILIGASFFIKENSDIDNEEKEKIAAEIRSLALSTESLQKVLNKFEKDFGGKLSDIAEDKLVSSTDRLAELTNNKMLAINEMSGQLIEKIEQNHKEVIFLYDMLNEKSDNLKDFSAKIDGLRKELESEEKRIRALNHDLDDKILKVKEVRQTVITKSAKTAPAHNEGTQNLSTGIERVKAGDTVHNTAPTQAHSLVQMQMKEGAEVKSVSEPISTGKEPAKGAELANGKQPVTEDIVRPEQAEENSVKDKILSMKAEGKSVLEISKTLGMGQGEVQLILGLYGK</sequence>
<feature type="region of interest" description="Disordered" evidence="2">
    <location>
        <begin position="214"/>
        <end position="235"/>
    </location>
</feature>
<proteinExistence type="predicted"/>
<dbReference type="eggNOG" id="COG3064">
    <property type="taxonomic scope" value="Bacteria"/>
</dbReference>
<evidence type="ECO:0000313" key="4">
    <source>
        <dbReference type="Proteomes" id="UP000018227"/>
    </source>
</evidence>
<evidence type="ECO:0000256" key="1">
    <source>
        <dbReference type="SAM" id="Coils"/>
    </source>
</evidence>
<keyword evidence="4" id="KW-1185">Reference proteome</keyword>
<feature type="coiled-coil region" evidence="1">
    <location>
        <begin position="108"/>
        <end position="149"/>
    </location>
</feature>
<dbReference type="Proteomes" id="UP000018227">
    <property type="component" value="Unassembled WGS sequence"/>
</dbReference>
<dbReference type="AlphaFoldDB" id="V2Y1I9"/>
<comment type="caution">
    <text evidence="3">The sequence shown here is derived from an EMBL/GenBank/DDBJ whole genome shotgun (WGS) entry which is preliminary data.</text>
</comment>
<accession>V2Y1I9</accession>
<dbReference type="STRING" id="592026.GCWU0000282_002755"/>
<reference evidence="3 4" key="1">
    <citation type="submission" date="2013-06" db="EMBL/GenBank/DDBJ databases">
        <authorList>
            <person name="Weinstock G."/>
            <person name="Sodergren E."/>
            <person name="Clifton S."/>
            <person name="Fulton L."/>
            <person name="Fulton B."/>
            <person name="Courtney L."/>
            <person name="Fronick C."/>
            <person name="Harrison M."/>
            <person name="Strong C."/>
            <person name="Farmer C."/>
            <person name="Delahaunty K."/>
            <person name="Markovic C."/>
            <person name="Hall O."/>
            <person name="Minx P."/>
            <person name="Tomlinson C."/>
            <person name="Mitreva M."/>
            <person name="Nelson J."/>
            <person name="Hou S."/>
            <person name="Wollam A."/>
            <person name="Pepin K.H."/>
            <person name="Johnson M."/>
            <person name="Bhonagiri V."/>
            <person name="Nash W.E."/>
            <person name="Warren W."/>
            <person name="Chinwalla A."/>
            <person name="Mardis E.R."/>
            <person name="Wilson R.K."/>
        </authorList>
    </citation>
    <scope>NUCLEOTIDE SEQUENCE [LARGE SCALE GENOMIC DNA]</scope>
    <source>
        <strain evidence="3 4">ATCC 51271</strain>
    </source>
</reference>